<organism evidence="1 2">
    <name type="scientific">Thermanaerosceptrum fracticalcis</name>
    <dbReference type="NCBI Taxonomy" id="1712410"/>
    <lineage>
        <taxon>Bacteria</taxon>
        <taxon>Bacillati</taxon>
        <taxon>Bacillota</taxon>
        <taxon>Clostridia</taxon>
        <taxon>Eubacteriales</taxon>
        <taxon>Peptococcaceae</taxon>
        <taxon>Thermanaerosceptrum</taxon>
    </lineage>
</organism>
<evidence type="ECO:0000313" key="2">
    <source>
        <dbReference type="Proteomes" id="UP000515847"/>
    </source>
</evidence>
<gene>
    <name evidence="1" type="ORF">BR63_16160</name>
</gene>
<name>A0A7G6E6G2_THEFR</name>
<protein>
    <submittedName>
        <fullName evidence="1">Uncharacterized protein</fullName>
    </submittedName>
</protein>
<dbReference type="OrthoDB" id="1797176at2"/>
<dbReference type="AlphaFoldDB" id="A0A7G6E6G2"/>
<dbReference type="Proteomes" id="UP000515847">
    <property type="component" value="Chromosome"/>
</dbReference>
<sequence>MNKRQERDQRYLEAYEEITLVLRRCKEKYGLTGEENHPQALRFKTLEEKLTTERRLLEEVSLPCRFILEHFSTFMGKPDHTIGFRLGQLEVGRGILNDFSINEWGNVYLIIGNIRLAWRDKDYQYLFYPDKVIMRSCDRSKPEIHLFFNFAFKYSKLLEDFAEIASDSQTLYCHPDLFEGKEE</sequence>
<dbReference type="RefSeq" id="WP_034424310.1">
    <property type="nucleotide sequence ID" value="NZ_CP045798.1"/>
</dbReference>
<evidence type="ECO:0000313" key="1">
    <source>
        <dbReference type="EMBL" id="QNB47666.1"/>
    </source>
</evidence>
<dbReference type="KEGG" id="tfr:BR63_16160"/>
<proteinExistence type="predicted"/>
<accession>A0A7G6E6G2</accession>
<keyword evidence="2" id="KW-1185">Reference proteome</keyword>
<reference evidence="1 2" key="1">
    <citation type="journal article" date="2019" name="Front. Microbiol.">
        <title>Thermoanaerosceptrum fracticalcis gen. nov. sp. nov., a Novel Fumarate-Fermenting Microorganism From a Deep Fractured Carbonate Aquifer of the US Great Basin.</title>
        <authorList>
            <person name="Hamilton-Brehm S.D."/>
            <person name="Stewart L.E."/>
            <person name="Zavarin M."/>
            <person name="Caldwell M."/>
            <person name="Lawson P.A."/>
            <person name="Onstott T.C."/>
            <person name="Grzymski J."/>
            <person name="Neveux I."/>
            <person name="Lollar B.S."/>
            <person name="Russell C.E."/>
            <person name="Moser D.P."/>
        </authorList>
    </citation>
    <scope>NUCLEOTIDE SEQUENCE [LARGE SCALE GENOMIC DNA]</scope>
    <source>
        <strain evidence="1 2">DRI-13</strain>
    </source>
</reference>
<dbReference type="EMBL" id="CP045798">
    <property type="protein sequence ID" value="QNB47666.1"/>
    <property type="molecule type" value="Genomic_DNA"/>
</dbReference>